<dbReference type="GO" id="GO:0046872">
    <property type="term" value="F:metal ion binding"/>
    <property type="evidence" value="ECO:0007669"/>
    <property type="project" value="UniProtKB-KW"/>
</dbReference>
<evidence type="ECO:0000256" key="2">
    <source>
        <dbReference type="ARBA" id="ARBA00022723"/>
    </source>
</evidence>
<keyword evidence="3" id="KW-0408">Iron</keyword>
<dbReference type="Gene3D" id="3.30.70.20">
    <property type="match status" value="1"/>
</dbReference>
<gene>
    <name evidence="6" type="ORF">HYY20_06490</name>
</gene>
<evidence type="ECO:0000313" key="6">
    <source>
        <dbReference type="EMBL" id="MBI2876512.1"/>
    </source>
</evidence>
<reference evidence="6" key="1">
    <citation type="submission" date="2020-07" db="EMBL/GenBank/DDBJ databases">
        <title>Huge and variable diversity of episymbiotic CPR bacteria and DPANN archaea in groundwater ecosystems.</title>
        <authorList>
            <person name="He C.Y."/>
            <person name="Keren R."/>
            <person name="Whittaker M."/>
            <person name="Farag I.F."/>
            <person name="Doudna J."/>
            <person name="Cate J.H.D."/>
            <person name="Banfield J.F."/>
        </authorList>
    </citation>
    <scope>NUCLEOTIDE SEQUENCE</scope>
    <source>
        <strain evidence="6">NC_groundwater_672_Ag_B-0.1um_62_36</strain>
    </source>
</reference>
<dbReference type="EMBL" id="JACPRF010000197">
    <property type="protein sequence ID" value="MBI2876512.1"/>
    <property type="molecule type" value="Genomic_DNA"/>
</dbReference>
<dbReference type="AlphaFoldDB" id="A0A932CNV1"/>
<evidence type="ECO:0000313" key="7">
    <source>
        <dbReference type="Proteomes" id="UP000769766"/>
    </source>
</evidence>
<keyword evidence="1" id="KW-0533">Nickel</keyword>
<dbReference type="PROSITE" id="PS51379">
    <property type="entry name" value="4FE4S_FER_2"/>
    <property type="match status" value="2"/>
</dbReference>
<dbReference type="PANTHER" id="PTHR30109:SF6">
    <property type="entry name" value="ACETYL-COA DECARBONYLASE_SYNTHASE COMPLEX SUBUNIT ALPHA"/>
    <property type="match status" value="1"/>
</dbReference>
<organism evidence="6 7">
    <name type="scientific">Tectimicrobiota bacterium</name>
    <dbReference type="NCBI Taxonomy" id="2528274"/>
    <lineage>
        <taxon>Bacteria</taxon>
        <taxon>Pseudomonadati</taxon>
        <taxon>Nitrospinota/Tectimicrobiota group</taxon>
        <taxon>Candidatus Tectimicrobiota</taxon>
    </lineage>
</organism>
<evidence type="ECO:0000256" key="1">
    <source>
        <dbReference type="ARBA" id="ARBA00022596"/>
    </source>
</evidence>
<feature type="domain" description="4Fe-4S ferredoxin-type" evidence="5">
    <location>
        <begin position="460"/>
        <end position="489"/>
    </location>
</feature>
<dbReference type="Gene3D" id="3.40.50.2030">
    <property type="match status" value="2"/>
</dbReference>
<evidence type="ECO:0000259" key="5">
    <source>
        <dbReference type="PROSITE" id="PS51379"/>
    </source>
</evidence>
<dbReference type="GO" id="GO:0051536">
    <property type="term" value="F:iron-sulfur cluster binding"/>
    <property type="evidence" value="ECO:0007669"/>
    <property type="project" value="UniProtKB-KW"/>
</dbReference>
<dbReference type="GO" id="GO:0042542">
    <property type="term" value="P:response to hydrogen peroxide"/>
    <property type="evidence" value="ECO:0007669"/>
    <property type="project" value="TreeGrafter"/>
</dbReference>
<dbReference type="GO" id="GO:0004601">
    <property type="term" value="F:peroxidase activity"/>
    <property type="evidence" value="ECO:0007669"/>
    <property type="project" value="TreeGrafter"/>
</dbReference>
<dbReference type="GO" id="GO:0050418">
    <property type="term" value="F:hydroxylamine reductase activity"/>
    <property type="evidence" value="ECO:0007669"/>
    <property type="project" value="TreeGrafter"/>
</dbReference>
<dbReference type="InterPro" id="IPR017900">
    <property type="entry name" value="4Fe4S_Fe_S_CS"/>
</dbReference>
<dbReference type="InterPro" id="IPR017896">
    <property type="entry name" value="4Fe4S_Fe-S-bd"/>
</dbReference>
<proteinExistence type="predicted"/>
<evidence type="ECO:0000256" key="3">
    <source>
        <dbReference type="ARBA" id="ARBA00023004"/>
    </source>
</evidence>
<accession>A0A932CNV1</accession>
<keyword evidence="4" id="KW-0411">Iron-sulfur</keyword>
<dbReference type="Pfam" id="PF13187">
    <property type="entry name" value="Fer4_9"/>
    <property type="match status" value="1"/>
</dbReference>
<evidence type="ECO:0000256" key="4">
    <source>
        <dbReference type="ARBA" id="ARBA00023014"/>
    </source>
</evidence>
<keyword evidence="2" id="KW-0479">Metal-binding</keyword>
<comment type="caution">
    <text evidence="6">The sequence shown here is derived from an EMBL/GenBank/DDBJ whole genome shotgun (WGS) entry which is preliminary data.</text>
</comment>
<feature type="domain" description="4Fe-4S ferredoxin-type" evidence="5">
    <location>
        <begin position="499"/>
        <end position="528"/>
    </location>
</feature>
<sequence length="883" mass="96705">MSHGIPERSQARPAASVSLIPKEQVRFEGDRITVGETSVALSEIAEEFERYRELLREIITDEWYERRLQQVLPRLTPFPQAHHLAEWDRQNLERYRPVFLAAPSGIAGDHGEAAERCPLCPQGPCPLGQGKSGPCGLTLDPYRAWQGWRRAATGTGRLVAQARRLYDSLPERPAAEGREIDLGSQIFYSTPLICLITGLRPGTLRELEPAIAYLEEQMAQSSPPAPKEDSFSGSSPLPGIEAMQIQTFHLGLLAFLAMEICEVLNICGYGHQSAGHYDIVSLQKWPPPTTRVGVAAADRRRYVVLLIGTGEGIAHRLVQEVSDRGLAGEVELCGLGKAGLKLSRLYPETVILGTAGELRKVLRLRLPDLILSDQACCPADWLEEASRARLPVLLVSGSFPPSVPDLTPASPEEILSRWQRQPTAALAVLDPEKAVAVALAARGILPRGGEEGAGLPHQLPEPLPQLASRCQGCGQCEEGCPAELEIAAALRAARKGELGALQALQRNCLFCGSCEKRCPAGLPLIEISLAASEEILRSESSWMRAGRGPITHVEYRDAAFSQWSTSPGFIALTGCCQTPRARQELPWLAEELASLGFALCLSGCAAIAAAQEVDAQGRSLYQRHYGTLQARGVLNLGECTANCHKLGGDLKVMALDGRVPFRANAIELADFLLNRFRVCALLWGAITEEMWATALGWARLGTPVIVGPLGSQSWETCYLGDHAERARWWLWDLFRGVRLHAEPAPGHLIAPVETKEEAVHLAAQLMLGPCDPAPAREVKLAHLIDTYGRLGPGFPPGWERFVRSATELPWRLKFKLLRDLEEKGWEVEVKKGRSHRFRLPDGSLVTEKELAEAHRIPHGSAATRMPQLVLRGKTKYCAGIEEE</sequence>
<dbReference type="InterPro" id="IPR011254">
    <property type="entry name" value="Prismane-like_sf"/>
</dbReference>
<dbReference type="Proteomes" id="UP000769766">
    <property type="component" value="Unassembled WGS sequence"/>
</dbReference>
<dbReference type="InterPro" id="IPR016099">
    <property type="entry name" value="Prismane-like_a/b-sand"/>
</dbReference>
<dbReference type="InterPro" id="IPR004137">
    <property type="entry name" value="HCP/CODH"/>
</dbReference>
<dbReference type="PROSITE" id="PS00198">
    <property type="entry name" value="4FE4S_FER_1"/>
    <property type="match status" value="1"/>
</dbReference>
<name>A0A932CNV1_UNCTE</name>
<dbReference type="PANTHER" id="PTHR30109">
    <property type="entry name" value="HYDROXYLAMINE REDUCTASE"/>
    <property type="match status" value="1"/>
</dbReference>
<dbReference type="SUPFAM" id="SSF56821">
    <property type="entry name" value="Prismane protein-like"/>
    <property type="match status" value="1"/>
</dbReference>
<protein>
    <submittedName>
        <fullName evidence="6">4Fe-4S dicluster domain-containing protein</fullName>
    </submittedName>
</protein>